<dbReference type="PANTHER" id="PTHR45624:SF51">
    <property type="entry name" value="CARRIER PROTEIN YMC2, MITOCHONDRIAL-RELATED"/>
    <property type="match status" value="1"/>
</dbReference>
<evidence type="ECO:0000256" key="10">
    <source>
        <dbReference type="RuleBase" id="RU000488"/>
    </source>
</evidence>
<evidence type="ECO:0000256" key="4">
    <source>
        <dbReference type="ARBA" id="ARBA00022692"/>
    </source>
</evidence>
<dbReference type="Pfam" id="PF00153">
    <property type="entry name" value="Mito_carr"/>
    <property type="match status" value="3"/>
</dbReference>
<feature type="repeat" description="Solcar" evidence="9">
    <location>
        <begin position="119"/>
        <end position="202"/>
    </location>
</feature>
<keyword evidence="3 10" id="KW-0813">Transport</keyword>
<dbReference type="InterPro" id="IPR023395">
    <property type="entry name" value="MCP_dom_sf"/>
</dbReference>
<accession>A0A1G4J7X2</accession>
<evidence type="ECO:0000256" key="7">
    <source>
        <dbReference type="ARBA" id="ARBA00023128"/>
    </source>
</evidence>
<evidence type="ECO:0000256" key="5">
    <source>
        <dbReference type="ARBA" id="ARBA00022737"/>
    </source>
</evidence>
<evidence type="ECO:0000256" key="6">
    <source>
        <dbReference type="ARBA" id="ARBA00022989"/>
    </source>
</evidence>
<evidence type="ECO:0000313" key="12">
    <source>
        <dbReference type="Proteomes" id="UP000190274"/>
    </source>
</evidence>
<keyword evidence="8 9" id="KW-0472">Membrane</keyword>
<dbReference type="Proteomes" id="UP000190274">
    <property type="component" value="Chromosome D"/>
</dbReference>
<dbReference type="GO" id="GO:0000064">
    <property type="term" value="F:L-ornithine transmembrane transporter activity"/>
    <property type="evidence" value="ECO:0007669"/>
    <property type="project" value="TreeGrafter"/>
</dbReference>
<keyword evidence="5" id="KW-0677">Repeat</keyword>
<evidence type="ECO:0000256" key="2">
    <source>
        <dbReference type="ARBA" id="ARBA00006375"/>
    </source>
</evidence>
<comment type="similarity">
    <text evidence="2 10">Belongs to the mitochondrial carrier (TC 2.A.29) family.</text>
</comment>
<dbReference type="InterPro" id="IPR050567">
    <property type="entry name" value="Mitochondrial_Carrier"/>
</dbReference>
<dbReference type="InterPro" id="IPR018108">
    <property type="entry name" value="MCP_transmembrane"/>
</dbReference>
<feature type="repeat" description="Solcar" evidence="9">
    <location>
        <begin position="21"/>
        <end position="104"/>
    </location>
</feature>
<dbReference type="GO" id="GO:0015187">
    <property type="term" value="F:glycine transmembrane transporter activity"/>
    <property type="evidence" value="ECO:0007669"/>
    <property type="project" value="EnsemblFungi"/>
</dbReference>
<evidence type="ECO:0000256" key="3">
    <source>
        <dbReference type="ARBA" id="ARBA00022448"/>
    </source>
</evidence>
<dbReference type="Gene3D" id="1.50.40.10">
    <property type="entry name" value="Mitochondrial carrier domain"/>
    <property type="match status" value="1"/>
</dbReference>
<evidence type="ECO:0000256" key="1">
    <source>
        <dbReference type="ARBA" id="ARBA00004225"/>
    </source>
</evidence>
<dbReference type="GO" id="GO:0006783">
    <property type="term" value="P:heme biosynthetic process"/>
    <property type="evidence" value="ECO:0007669"/>
    <property type="project" value="EnsemblFungi"/>
</dbReference>
<comment type="subcellular location">
    <subcellularLocation>
        <location evidence="1">Mitochondrion membrane</location>
        <topology evidence="1">Multi-pass membrane protein</topology>
    </subcellularLocation>
</comment>
<keyword evidence="4 9" id="KW-0812">Transmembrane</keyword>
<organism evidence="11 12">
    <name type="scientific">Lachancea dasiensis</name>
    <dbReference type="NCBI Taxonomy" id="1072105"/>
    <lineage>
        <taxon>Eukaryota</taxon>
        <taxon>Fungi</taxon>
        <taxon>Dikarya</taxon>
        <taxon>Ascomycota</taxon>
        <taxon>Saccharomycotina</taxon>
        <taxon>Saccharomycetes</taxon>
        <taxon>Saccharomycetales</taxon>
        <taxon>Saccharomycetaceae</taxon>
        <taxon>Lachancea</taxon>
    </lineage>
</organism>
<feature type="repeat" description="Solcar" evidence="9">
    <location>
        <begin position="214"/>
        <end position="301"/>
    </location>
</feature>
<dbReference type="FunFam" id="1.50.40.10:FF:000163">
    <property type="entry name" value="Mitochondrial carrier protein"/>
    <property type="match status" value="1"/>
</dbReference>
<name>A0A1G4J7X2_9SACH</name>
<evidence type="ECO:0000256" key="8">
    <source>
        <dbReference type="ARBA" id="ARBA00023136"/>
    </source>
</evidence>
<dbReference type="PROSITE" id="PS50920">
    <property type="entry name" value="SOLCAR"/>
    <property type="match status" value="3"/>
</dbReference>
<dbReference type="AlphaFoldDB" id="A0A1G4J7X2"/>
<dbReference type="EMBL" id="LT598454">
    <property type="protein sequence ID" value="SCU86022.1"/>
    <property type="molecule type" value="Genomic_DNA"/>
</dbReference>
<sequence>MSEESSAPHLIDEDVPVQDPIRVLKDLTAGTAGGIAQVLVGQPFDTMKVRLQTSRTPTTVATVVKNLVKNEGPRGFYKGTLTPLIGVGACVSCQFGVNEAMKRFFSGPKSNATTTLTLPQYYVCGFAGGVANSFLASPIEHVRIRLQTQVVSGTAAEFKGPLDCIKKLAQAKVLMRGLVPTIMRESHGCGTYFLTYEALVSDQIKKGVARADIPAWKLCLFGALSGTALWLMVYPMDVVKSIMQTDKITCPTYGTNVYQVARTVYTKNGMKAFFKGFGPTMMRAAPANAATFASFEMAMRLMG</sequence>
<evidence type="ECO:0000313" key="11">
    <source>
        <dbReference type="EMBL" id="SCU86022.1"/>
    </source>
</evidence>
<keyword evidence="7" id="KW-0496">Mitochondrion</keyword>
<proteinExistence type="inferred from homology"/>
<dbReference type="OrthoDB" id="409586at2759"/>
<dbReference type="SUPFAM" id="SSF103506">
    <property type="entry name" value="Mitochondrial carrier"/>
    <property type="match status" value="1"/>
</dbReference>
<keyword evidence="6" id="KW-1133">Transmembrane helix</keyword>
<dbReference type="GO" id="GO:1990575">
    <property type="term" value="P:mitochondrial L-ornithine transmembrane transport"/>
    <property type="evidence" value="ECO:0007669"/>
    <property type="project" value="TreeGrafter"/>
</dbReference>
<reference evidence="11 12" key="1">
    <citation type="submission" date="2016-03" db="EMBL/GenBank/DDBJ databases">
        <authorList>
            <person name="Devillers H."/>
        </authorList>
    </citation>
    <scope>NUCLEOTIDE SEQUENCE [LARGE SCALE GENOMIC DNA]</scope>
    <source>
        <strain evidence="11">CBS 10888</strain>
    </source>
</reference>
<keyword evidence="12" id="KW-1185">Reference proteome</keyword>
<dbReference type="GO" id="GO:0031966">
    <property type="term" value="C:mitochondrial membrane"/>
    <property type="evidence" value="ECO:0007669"/>
    <property type="project" value="UniProtKB-SubCell"/>
</dbReference>
<gene>
    <name evidence="11" type="ORF">LADA_0D11716G</name>
</gene>
<protein>
    <submittedName>
        <fullName evidence="11">LADA_0D11716g1_1</fullName>
    </submittedName>
</protein>
<evidence type="ECO:0000256" key="9">
    <source>
        <dbReference type="PROSITE-ProRule" id="PRU00282"/>
    </source>
</evidence>
<dbReference type="GO" id="GO:1904983">
    <property type="term" value="P:glycine import into mitochondrion"/>
    <property type="evidence" value="ECO:0007669"/>
    <property type="project" value="EnsemblFungi"/>
</dbReference>
<dbReference type="PANTHER" id="PTHR45624">
    <property type="entry name" value="MITOCHONDRIAL BASIC AMINO ACIDS TRANSPORTER-RELATED"/>
    <property type="match status" value="1"/>
</dbReference>